<protein>
    <submittedName>
        <fullName evidence="2">Uncharacterized protein</fullName>
    </submittedName>
</protein>
<reference evidence="2 3" key="1">
    <citation type="submission" date="2014-04" db="EMBL/GenBank/DDBJ databases">
        <title>Evolutionary Origins and Diversification of the Mycorrhizal Mutualists.</title>
        <authorList>
            <consortium name="DOE Joint Genome Institute"/>
            <consortium name="Mycorrhizal Genomics Consortium"/>
            <person name="Kohler A."/>
            <person name="Kuo A."/>
            <person name="Nagy L.G."/>
            <person name="Floudas D."/>
            <person name="Copeland A."/>
            <person name="Barry K.W."/>
            <person name="Cichocki N."/>
            <person name="Veneault-Fourrey C."/>
            <person name="LaButti K."/>
            <person name="Lindquist E.A."/>
            <person name="Lipzen A."/>
            <person name="Lundell T."/>
            <person name="Morin E."/>
            <person name="Murat C."/>
            <person name="Riley R."/>
            <person name="Ohm R."/>
            <person name="Sun H."/>
            <person name="Tunlid A."/>
            <person name="Henrissat B."/>
            <person name="Grigoriev I.V."/>
            <person name="Hibbett D.S."/>
            <person name="Martin F."/>
        </authorList>
    </citation>
    <scope>NUCLEOTIDE SEQUENCE [LARGE SCALE GENOMIC DNA]</scope>
    <source>
        <strain evidence="2 3">FD-317 M1</strain>
    </source>
</reference>
<gene>
    <name evidence="2" type="ORF">GYMLUDRAFT_47189</name>
</gene>
<dbReference type="Proteomes" id="UP000053593">
    <property type="component" value="Unassembled WGS sequence"/>
</dbReference>
<sequence>MPAERYRPYGCTARRRRREEALNELRLAQTIAEEHQEQKVEPQDDYDDDLLYMLVVLVILRILNAILMEVALVPLSKN</sequence>
<dbReference type="AlphaFoldDB" id="A0A0D0CEG6"/>
<evidence type="ECO:0000313" key="2">
    <source>
        <dbReference type="EMBL" id="KIK56427.1"/>
    </source>
</evidence>
<dbReference type="HOGENOM" id="CLU_2622280_0_0_1"/>
<accession>A0A0D0CEG6</accession>
<evidence type="ECO:0000256" key="1">
    <source>
        <dbReference type="SAM" id="Phobius"/>
    </source>
</evidence>
<dbReference type="EMBL" id="KN834798">
    <property type="protein sequence ID" value="KIK56427.1"/>
    <property type="molecule type" value="Genomic_DNA"/>
</dbReference>
<organism evidence="2 3">
    <name type="scientific">Collybiopsis luxurians FD-317 M1</name>
    <dbReference type="NCBI Taxonomy" id="944289"/>
    <lineage>
        <taxon>Eukaryota</taxon>
        <taxon>Fungi</taxon>
        <taxon>Dikarya</taxon>
        <taxon>Basidiomycota</taxon>
        <taxon>Agaricomycotina</taxon>
        <taxon>Agaricomycetes</taxon>
        <taxon>Agaricomycetidae</taxon>
        <taxon>Agaricales</taxon>
        <taxon>Marasmiineae</taxon>
        <taxon>Omphalotaceae</taxon>
        <taxon>Collybiopsis</taxon>
        <taxon>Collybiopsis luxurians</taxon>
    </lineage>
</organism>
<keyword evidence="1" id="KW-1133">Transmembrane helix</keyword>
<proteinExistence type="predicted"/>
<keyword evidence="3" id="KW-1185">Reference proteome</keyword>
<name>A0A0D0CEG6_9AGAR</name>
<feature type="transmembrane region" description="Helical" evidence="1">
    <location>
        <begin position="50"/>
        <end position="75"/>
    </location>
</feature>
<evidence type="ECO:0000313" key="3">
    <source>
        <dbReference type="Proteomes" id="UP000053593"/>
    </source>
</evidence>
<keyword evidence="1" id="KW-0472">Membrane</keyword>
<keyword evidence="1" id="KW-0812">Transmembrane</keyword>